<sequence>MQAANNKYVKAGSMEELNQQERSYYFDAGEKVLYVKIPVNESHAVKIK</sequence>
<evidence type="ECO:0000313" key="1">
    <source>
        <dbReference type="EMBL" id="MFC3883861.1"/>
    </source>
</evidence>
<protein>
    <submittedName>
        <fullName evidence="1">Uncharacterized protein</fullName>
    </submittedName>
</protein>
<name>A0ABV8B3P7_9BACI</name>
<gene>
    <name evidence="1" type="ORF">ACFOU2_10235</name>
</gene>
<accession>A0ABV8B3P7</accession>
<comment type="caution">
    <text evidence="1">The sequence shown here is derived from an EMBL/GenBank/DDBJ whole genome shotgun (WGS) entry which is preliminary data.</text>
</comment>
<reference evidence="2" key="1">
    <citation type="journal article" date="2019" name="Int. J. Syst. Evol. Microbiol.">
        <title>The Global Catalogue of Microorganisms (GCM) 10K type strain sequencing project: providing services to taxonomists for standard genome sequencing and annotation.</title>
        <authorList>
            <consortium name="The Broad Institute Genomics Platform"/>
            <consortium name="The Broad Institute Genome Sequencing Center for Infectious Disease"/>
            <person name="Wu L."/>
            <person name="Ma J."/>
        </authorList>
    </citation>
    <scope>NUCLEOTIDE SEQUENCE [LARGE SCALE GENOMIC DNA]</scope>
    <source>
        <strain evidence="2">CCUG 61889</strain>
    </source>
</reference>
<dbReference type="RefSeq" id="WP_377914753.1">
    <property type="nucleotide sequence ID" value="NZ_JBHRZT010000043.1"/>
</dbReference>
<proteinExistence type="predicted"/>
<keyword evidence="2" id="KW-1185">Reference proteome</keyword>
<dbReference type="Proteomes" id="UP001595752">
    <property type="component" value="Unassembled WGS sequence"/>
</dbReference>
<dbReference type="EMBL" id="JBHRZT010000043">
    <property type="protein sequence ID" value="MFC3883861.1"/>
    <property type="molecule type" value="Genomic_DNA"/>
</dbReference>
<evidence type="ECO:0000313" key="2">
    <source>
        <dbReference type="Proteomes" id="UP001595752"/>
    </source>
</evidence>
<organism evidence="1 2">
    <name type="scientific">Bacillus songklensis</name>
    <dbReference type="NCBI Taxonomy" id="1069116"/>
    <lineage>
        <taxon>Bacteria</taxon>
        <taxon>Bacillati</taxon>
        <taxon>Bacillota</taxon>
        <taxon>Bacilli</taxon>
        <taxon>Bacillales</taxon>
        <taxon>Bacillaceae</taxon>
        <taxon>Bacillus</taxon>
    </lineage>
</organism>